<feature type="domain" description="BON" evidence="3">
    <location>
        <begin position="49"/>
        <end position="118"/>
    </location>
</feature>
<gene>
    <name evidence="4" type="ORF">SAMN04487951_103149</name>
</gene>
<dbReference type="PROSITE" id="PS51257">
    <property type="entry name" value="PROKAR_LIPOPROTEIN"/>
    <property type="match status" value="1"/>
</dbReference>
<evidence type="ECO:0000256" key="1">
    <source>
        <dbReference type="ARBA" id="ARBA00022729"/>
    </source>
</evidence>
<dbReference type="Pfam" id="PF04972">
    <property type="entry name" value="BON"/>
    <property type="match status" value="2"/>
</dbReference>
<keyword evidence="5" id="KW-1185">Reference proteome</keyword>
<dbReference type="AlphaFoldDB" id="A0A1G9ZK73"/>
<feature type="chain" id="PRO_5011655744" evidence="2">
    <location>
        <begin position="27"/>
        <end position="194"/>
    </location>
</feature>
<dbReference type="InterPro" id="IPR014004">
    <property type="entry name" value="Transpt-assoc_nodulatn_dom_bac"/>
</dbReference>
<dbReference type="STRING" id="416873.SAMN04487951_103149"/>
<dbReference type="PANTHER" id="PTHR34606">
    <property type="entry name" value="BON DOMAIN-CONTAINING PROTEIN"/>
    <property type="match status" value="1"/>
</dbReference>
<evidence type="ECO:0000313" key="5">
    <source>
        <dbReference type="Proteomes" id="UP000199677"/>
    </source>
</evidence>
<evidence type="ECO:0000256" key="2">
    <source>
        <dbReference type="SAM" id="SignalP"/>
    </source>
</evidence>
<evidence type="ECO:0000313" key="4">
    <source>
        <dbReference type="EMBL" id="SDN21497.1"/>
    </source>
</evidence>
<dbReference type="InterPro" id="IPR051686">
    <property type="entry name" value="Lipoprotein_DolP"/>
</dbReference>
<accession>A0A1G9ZK73</accession>
<reference evidence="5" key="1">
    <citation type="submission" date="2016-10" db="EMBL/GenBank/DDBJ databases">
        <authorList>
            <person name="Varghese N."/>
            <person name="Submissions S."/>
        </authorList>
    </citation>
    <scope>NUCLEOTIDE SEQUENCE [LARGE SCALE GENOMIC DNA]</scope>
    <source>
        <strain evidence="5">CGMCC 1.6494</strain>
    </source>
</reference>
<evidence type="ECO:0000259" key="3">
    <source>
        <dbReference type="PROSITE" id="PS50914"/>
    </source>
</evidence>
<feature type="domain" description="BON" evidence="3">
    <location>
        <begin position="127"/>
        <end position="194"/>
    </location>
</feature>
<protein>
    <submittedName>
        <fullName evidence="4">Osmotically-inducible protein OsmY, contains BON domain</fullName>
    </submittedName>
</protein>
<dbReference type="Proteomes" id="UP000199677">
    <property type="component" value="Unassembled WGS sequence"/>
</dbReference>
<feature type="signal peptide" evidence="2">
    <location>
        <begin position="1"/>
        <end position="26"/>
    </location>
</feature>
<dbReference type="PANTHER" id="PTHR34606:SF4">
    <property type="entry name" value="OUTER MEMBRANE LIPOPROTEIN DOLP"/>
    <property type="match status" value="1"/>
</dbReference>
<sequence length="194" mass="21063">MILRLPSSRMSRLLMAAALGSSVFLAGCATNTRVDSSNYAQRSEDVAAVDATIEREVGRALERADGRLDDARIRPHSFNGVVLLVGQVPSEELRKKAENVTAGLRGVNEVYNELTVSALSPSSQRITDTWLTTNVVSQLATNDSIDSSKLKVTTENASVYIMGMVTRDEADRIVNAASNVSGVQRIVKVFEYID</sequence>
<dbReference type="EMBL" id="FNII01000003">
    <property type="protein sequence ID" value="SDN21497.1"/>
    <property type="molecule type" value="Genomic_DNA"/>
</dbReference>
<dbReference type="PROSITE" id="PS50914">
    <property type="entry name" value="BON"/>
    <property type="match status" value="2"/>
</dbReference>
<keyword evidence="1 2" id="KW-0732">Signal</keyword>
<dbReference type="RefSeq" id="WP_244511208.1">
    <property type="nucleotide sequence ID" value="NZ_FNII01000003.1"/>
</dbReference>
<proteinExistence type="predicted"/>
<name>A0A1G9ZK73_9GAMM</name>
<dbReference type="SMART" id="SM00749">
    <property type="entry name" value="BON"/>
    <property type="match status" value="2"/>
</dbReference>
<dbReference type="InterPro" id="IPR007055">
    <property type="entry name" value="BON_dom"/>
</dbReference>
<organism evidence="4 5">
    <name type="scientific">Vreelandella arcis</name>
    <dbReference type="NCBI Taxonomy" id="416873"/>
    <lineage>
        <taxon>Bacteria</taxon>
        <taxon>Pseudomonadati</taxon>
        <taxon>Pseudomonadota</taxon>
        <taxon>Gammaproteobacteria</taxon>
        <taxon>Oceanospirillales</taxon>
        <taxon>Halomonadaceae</taxon>
        <taxon>Vreelandella</taxon>
    </lineage>
</organism>
<dbReference type="Gene3D" id="3.30.1340.30">
    <property type="match status" value="1"/>
</dbReference>